<comment type="catalytic activity">
    <reaction evidence="1">
        <text>ATP + protein L-histidine = ADP + protein N-phospho-L-histidine.</text>
        <dbReference type="EC" id="2.7.13.3"/>
    </reaction>
</comment>
<keyword evidence="8" id="KW-1185">Reference proteome</keyword>
<dbReference type="PANTHER" id="PTHR43711">
    <property type="entry name" value="TWO-COMPONENT HISTIDINE KINASE"/>
    <property type="match status" value="1"/>
</dbReference>
<sequence length="108" mass="11386">MRGRPRRQRRRALPAGSSVVVRLAAEGSKVVLTVTDAGTGIVGVEPQRVFDRFTHADAPPDPSGQSRPGFGLGLALVRDIATRQGGTVRVVSTSPAGTTFRLELPAAR</sequence>
<dbReference type="Proteomes" id="UP001321486">
    <property type="component" value="Chromosome"/>
</dbReference>
<dbReference type="PRINTS" id="PR00344">
    <property type="entry name" value="BCTRLSENSOR"/>
</dbReference>
<evidence type="ECO:0000256" key="2">
    <source>
        <dbReference type="ARBA" id="ARBA00012438"/>
    </source>
</evidence>
<keyword evidence="5" id="KW-0902">Two-component regulatory system</keyword>
<proteinExistence type="predicted"/>
<dbReference type="InterPro" id="IPR050736">
    <property type="entry name" value="Sensor_HK_Regulatory"/>
</dbReference>
<evidence type="ECO:0000313" key="7">
    <source>
        <dbReference type="EMBL" id="BDZ51134.1"/>
    </source>
</evidence>
<evidence type="ECO:0000259" key="6">
    <source>
        <dbReference type="PROSITE" id="PS50109"/>
    </source>
</evidence>
<keyword evidence="3" id="KW-0808">Transferase</keyword>
<dbReference type="SMART" id="SM00387">
    <property type="entry name" value="HATPase_c"/>
    <property type="match status" value="1"/>
</dbReference>
<feature type="domain" description="Histidine kinase" evidence="6">
    <location>
        <begin position="1"/>
        <end position="108"/>
    </location>
</feature>
<dbReference type="InterPro" id="IPR004358">
    <property type="entry name" value="Sig_transdc_His_kin-like_C"/>
</dbReference>
<evidence type="ECO:0000256" key="4">
    <source>
        <dbReference type="ARBA" id="ARBA00022777"/>
    </source>
</evidence>
<dbReference type="EMBL" id="AP027732">
    <property type="protein sequence ID" value="BDZ51134.1"/>
    <property type="molecule type" value="Genomic_DNA"/>
</dbReference>
<evidence type="ECO:0000313" key="8">
    <source>
        <dbReference type="Proteomes" id="UP001321486"/>
    </source>
</evidence>
<dbReference type="EC" id="2.7.13.3" evidence="2"/>
<evidence type="ECO:0000256" key="1">
    <source>
        <dbReference type="ARBA" id="ARBA00000085"/>
    </source>
</evidence>
<name>A0ABM8GRP6_9MICO</name>
<dbReference type="RefSeq" id="WP_350271562.1">
    <property type="nucleotide sequence ID" value="NZ_AP027732.1"/>
</dbReference>
<dbReference type="Gene3D" id="3.30.565.10">
    <property type="entry name" value="Histidine kinase-like ATPase, C-terminal domain"/>
    <property type="match status" value="1"/>
</dbReference>
<gene>
    <name evidence="7" type="ORF">GCM10025867_33750</name>
</gene>
<dbReference type="PANTHER" id="PTHR43711:SF1">
    <property type="entry name" value="HISTIDINE KINASE 1"/>
    <property type="match status" value="1"/>
</dbReference>
<dbReference type="InterPro" id="IPR003594">
    <property type="entry name" value="HATPase_dom"/>
</dbReference>
<protein>
    <recommendedName>
        <fullName evidence="2">histidine kinase</fullName>
        <ecNumber evidence="2">2.7.13.3</ecNumber>
    </recommendedName>
</protein>
<organism evidence="7 8">
    <name type="scientific">Frondihabitans sucicola</name>
    <dbReference type="NCBI Taxonomy" id="1268041"/>
    <lineage>
        <taxon>Bacteria</taxon>
        <taxon>Bacillati</taxon>
        <taxon>Actinomycetota</taxon>
        <taxon>Actinomycetes</taxon>
        <taxon>Micrococcales</taxon>
        <taxon>Microbacteriaceae</taxon>
        <taxon>Frondihabitans</taxon>
    </lineage>
</organism>
<dbReference type="SUPFAM" id="SSF55874">
    <property type="entry name" value="ATPase domain of HSP90 chaperone/DNA topoisomerase II/histidine kinase"/>
    <property type="match status" value="1"/>
</dbReference>
<evidence type="ECO:0000256" key="3">
    <source>
        <dbReference type="ARBA" id="ARBA00022679"/>
    </source>
</evidence>
<evidence type="ECO:0000256" key="5">
    <source>
        <dbReference type="ARBA" id="ARBA00023012"/>
    </source>
</evidence>
<accession>A0ABM8GRP6</accession>
<dbReference type="InterPro" id="IPR036890">
    <property type="entry name" value="HATPase_C_sf"/>
</dbReference>
<keyword evidence="4" id="KW-0418">Kinase</keyword>
<dbReference type="PROSITE" id="PS50109">
    <property type="entry name" value="HIS_KIN"/>
    <property type="match status" value="1"/>
</dbReference>
<dbReference type="InterPro" id="IPR005467">
    <property type="entry name" value="His_kinase_dom"/>
</dbReference>
<dbReference type="Pfam" id="PF02518">
    <property type="entry name" value="HATPase_c"/>
    <property type="match status" value="1"/>
</dbReference>
<reference evidence="8" key="1">
    <citation type="journal article" date="2019" name="Int. J. Syst. Evol. Microbiol.">
        <title>The Global Catalogue of Microorganisms (GCM) 10K type strain sequencing project: providing services to taxonomists for standard genome sequencing and annotation.</title>
        <authorList>
            <consortium name="The Broad Institute Genomics Platform"/>
            <consortium name="The Broad Institute Genome Sequencing Center for Infectious Disease"/>
            <person name="Wu L."/>
            <person name="Ma J."/>
        </authorList>
    </citation>
    <scope>NUCLEOTIDE SEQUENCE [LARGE SCALE GENOMIC DNA]</scope>
    <source>
        <strain evidence="8">NBRC 108728</strain>
    </source>
</reference>